<dbReference type="SUPFAM" id="SSF54695">
    <property type="entry name" value="POZ domain"/>
    <property type="match status" value="1"/>
</dbReference>
<dbReference type="Gene3D" id="3.30.710.10">
    <property type="entry name" value="Potassium Channel Kv1.1, Chain A"/>
    <property type="match status" value="1"/>
</dbReference>
<protein>
    <recommendedName>
        <fullName evidence="3">BTB domain-containing protein</fullName>
    </recommendedName>
</protein>
<feature type="domain" description="BTB" evidence="3">
    <location>
        <begin position="34"/>
        <end position="101"/>
    </location>
</feature>
<dbReference type="SMART" id="SM00875">
    <property type="entry name" value="BACK"/>
    <property type="match status" value="1"/>
</dbReference>
<dbReference type="PANTHER" id="PTHR45632:SF3">
    <property type="entry name" value="KELCH-LIKE PROTEIN 32"/>
    <property type="match status" value="1"/>
</dbReference>
<name>A0A1B0CS45_LUTLO</name>
<dbReference type="VEuPathDB" id="VectorBase:LLOJ007694"/>
<dbReference type="SMART" id="SM00225">
    <property type="entry name" value="BTB"/>
    <property type="match status" value="1"/>
</dbReference>
<evidence type="ECO:0000259" key="3">
    <source>
        <dbReference type="PROSITE" id="PS50097"/>
    </source>
</evidence>
<dbReference type="VEuPathDB" id="VectorBase:LLONM1_009800"/>
<evidence type="ECO:0000256" key="1">
    <source>
        <dbReference type="ARBA" id="ARBA00022441"/>
    </source>
</evidence>
<dbReference type="Pfam" id="PF00651">
    <property type="entry name" value="BTB"/>
    <property type="match status" value="1"/>
</dbReference>
<dbReference type="PANTHER" id="PTHR45632">
    <property type="entry name" value="LD33804P"/>
    <property type="match status" value="1"/>
</dbReference>
<reference evidence="4" key="1">
    <citation type="submission" date="2020-05" db="UniProtKB">
        <authorList>
            <consortium name="EnsemblMetazoa"/>
        </authorList>
    </citation>
    <scope>IDENTIFICATION</scope>
    <source>
        <strain evidence="4">Jacobina</strain>
    </source>
</reference>
<dbReference type="FunFam" id="3.30.710.10:FF:000001">
    <property type="entry name" value="Kelch-like family member 20"/>
    <property type="match status" value="1"/>
</dbReference>
<keyword evidence="1" id="KW-0880">Kelch repeat</keyword>
<dbReference type="Proteomes" id="UP000092461">
    <property type="component" value="Unassembled WGS sequence"/>
</dbReference>
<dbReference type="InterPro" id="IPR011705">
    <property type="entry name" value="BACK"/>
</dbReference>
<sequence length="284" mass="32264">MLDRALNTIFFESLSHTNTLLNGLNELRLKGHLIDITLKANGRSFRAHRAVLASCSEYFRAMFTDAMKESQQNEISLNGVTAAGIELLLEYAYTSKLELNLANVQDVLSAASHIQLDAVVEACSNYLQSQLDVDNCVDIVSIAEMYSLDKLRQRVYRYICAHLSEFVKTHEISVLARHQLEHILACDYPVDCSEVVVLSIVLQWIKKSDKTLHDVRMCNRLLGLVRLAEVSSGDMERTLQAAGVSPNSSLYGLTKNLAQHKRDLQYLREIRIMPSLIHEEWNWR</sequence>
<keyword evidence="2" id="KW-0677">Repeat</keyword>
<dbReference type="Pfam" id="PF07707">
    <property type="entry name" value="BACK"/>
    <property type="match status" value="1"/>
</dbReference>
<keyword evidence="5" id="KW-1185">Reference proteome</keyword>
<evidence type="ECO:0000256" key="2">
    <source>
        <dbReference type="ARBA" id="ARBA00022737"/>
    </source>
</evidence>
<organism evidence="4 5">
    <name type="scientific">Lutzomyia longipalpis</name>
    <name type="common">Sand fly</name>
    <dbReference type="NCBI Taxonomy" id="7200"/>
    <lineage>
        <taxon>Eukaryota</taxon>
        <taxon>Metazoa</taxon>
        <taxon>Ecdysozoa</taxon>
        <taxon>Arthropoda</taxon>
        <taxon>Hexapoda</taxon>
        <taxon>Insecta</taxon>
        <taxon>Pterygota</taxon>
        <taxon>Neoptera</taxon>
        <taxon>Endopterygota</taxon>
        <taxon>Diptera</taxon>
        <taxon>Nematocera</taxon>
        <taxon>Psychodoidea</taxon>
        <taxon>Psychodidae</taxon>
        <taxon>Lutzomyia</taxon>
        <taxon>Lutzomyia</taxon>
    </lineage>
</organism>
<dbReference type="CDD" id="cd14733">
    <property type="entry name" value="BACK"/>
    <property type="match status" value="1"/>
</dbReference>
<proteinExistence type="predicted"/>
<dbReference type="Gene3D" id="1.25.40.420">
    <property type="match status" value="1"/>
</dbReference>
<dbReference type="PROSITE" id="PS50097">
    <property type="entry name" value="BTB"/>
    <property type="match status" value="1"/>
</dbReference>
<dbReference type="InterPro" id="IPR000210">
    <property type="entry name" value="BTB/POZ_dom"/>
</dbReference>
<dbReference type="EMBL" id="AJWK01025639">
    <property type="status" value="NOT_ANNOTATED_CDS"/>
    <property type="molecule type" value="Genomic_DNA"/>
</dbReference>
<dbReference type="EnsemblMetazoa" id="LLOJ007694-RA">
    <property type="protein sequence ID" value="LLOJ007694-PA"/>
    <property type="gene ID" value="LLOJ007694"/>
</dbReference>
<evidence type="ECO:0000313" key="5">
    <source>
        <dbReference type="Proteomes" id="UP000092461"/>
    </source>
</evidence>
<accession>A0A1B0CS45</accession>
<dbReference type="AlphaFoldDB" id="A0A1B0CS45"/>
<evidence type="ECO:0000313" key="4">
    <source>
        <dbReference type="EnsemblMetazoa" id="LLOJ007694-PA"/>
    </source>
</evidence>
<dbReference type="InterPro" id="IPR011333">
    <property type="entry name" value="SKP1/BTB/POZ_sf"/>
</dbReference>